<dbReference type="RefSeq" id="WP_068821220.1">
    <property type="nucleotide sequence ID" value="NZ_LWHJ01000011.1"/>
</dbReference>
<proteinExistence type="predicted"/>
<name>A0A179DN42_9SPHI</name>
<evidence type="ECO:0000256" key="2">
    <source>
        <dbReference type="ARBA" id="ARBA00022748"/>
    </source>
</evidence>
<reference evidence="6 7" key="2">
    <citation type="submission" date="2016-06" db="EMBL/GenBank/DDBJ databases">
        <title>Pedobacter psychrophilus sp. nov., isolated from Antarctic fragmentary rock.</title>
        <authorList>
            <person name="Svec P."/>
        </authorList>
    </citation>
    <scope>NUCLEOTIDE SEQUENCE [LARGE SCALE GENOMIC DNA]</scope>
    <source>
        <strain evidence="6 7">CCM 8644</strain>
    </source>
</reference>
<feature type="domain" description="Thioredoxin" evidence="5">
    <location>
        <begin position="27"/>
        <end position="183"/>
    </location>
</feature>
<dbReference type="AlphaFoldDB" id="A0A179DN42"/>
<dbReference type="InterPro" id="IPR013766">
    <property type="entry name" value="Thioredoxin_domain"/>
</dbReference>
<evidence type="ECO:0000256" key="1">
    <source>
        <dbReference type="ARBA" id="ARBA00004196"/>
    </source>
</evidence>
<keyword evidence="4" id="KW-0676">Redox-active center</keyword>
<dbReference type="Pfam" id="PF13905">
    <property type="entry name" value="Thioredoxin_8"/>
    <property type="match status" value="1"/>
</dbReference>
<reference evidence="6 7" key="1">
    <citation type="submission" date="2016-04" db="EMBL/GenBank/DDBJ databases">
        <authorList>
            <person name="Evans L.H."/>
            <person name="Alamgir A."/>
            <person name="Owens N."/>
            <person name="Weber N.D."/>
            <person name="Virtaneva K."/>
            <person name="Barbian K."/>
            <person name="Babar A."/>
            <person name="Rosenke K."/>
        </authorList>
    </citation>
    <scope>NUCLEOTIDE SEQUENCE [LARGE SCALE GENOMIC DNA]</scope>
    <source>
        <strain evidence="6 7">CCM 8644</strain>
    </source>
</reference>
<keyword evidence="2" id="KW-0201">Cytochrome c-type biogenesis</keyword>
<protein>
    <recommendedName>
        <fullName evidence="5">Thioredoxin domain-containing protein</fullName>
    </recommendedName>
</protein>
<sequence length="183" mass="21363">MKYLFLFLVFLTLNLGTKAQQKLQFEKRISDKKPSDNVILVNDYQKINTLNELLEKFKGRPILIDLWATWCPPCIKAFNEKSYIPLLPFLDKNNIVLIFISFDSDETSANWENSIQKLDFKSYHLRCNQNLKDNLKEIIWGGKNIYSIPNALLFNSNHKILSKALPSIEDILKLENTIKELLN</sequence>
<dbReference type="Gene3D" id="3.40.30.10">
    <property type="entry name" value="Glutaredoxin"/>
    <property type="match status" value="1"/>
</dbReference>
<dbReference type="InterPro" id="IPR036249">
    <property type="entry name" value="Thioredoxin-like_sf"/>
</dbReference>
<evidence type="ECO:0000313" key="6">
    <source>
        <dbReference type="EMBL" id="OAQ42190.1"/>
    </source>
</evidence>
<keyword evidence="7" id="KW-1185">Reference proteome</keyword>
<keyword evidence="3" id="KW-1015">Disulfide bond</keyword>
<comment type="caution">
    <text evidence="6">The sequence shown here is derived from an EMBL/GenBank/DDBJ whole genome shotgun (WGS) entry which is preliminary data.</text>
</comment>
<evidence type="ECO:0000313" key="7">
    <source>
        <dbReference type="Proteomes" id="UP000078459"/>
    </source>
</evidence>
<dbReference type="PANTHER" id="PTHR42852:SF6">
    <property type="entry name" value="THIOL:DISULFIDE INTERCHANGE PROTEIN DSBE"/>
    <property type="match status" value="1"/>
</dbReference>
<dbReference type="InterPro" id="IPR050553">
    <property type="entry name" value="Thioredoxin_ResA/DsbE_sf"/>
</dbReference>
<dbReference type="InterPro" id="IPR012336">
    <property type="entry name" value="Thioredoxin-like_fold"/>
</dbReference>
<organism evidence="6 7">
    <name type="scientific">Pedobacter psychrophilus</name>
    <dbReference type="NCBI Taxonomy" id="1826909"/>
    <lineage>
        <taxon>Bacteria</taxon>
        <taxon>Pseudomonadati</taxon>
        <taxon>Bacteroidota</taxon>
        <taxon>Sphingobacteriia</taxon>
        <taxon>Sphingobacteriales</taxon>
        <taxon>Sphingobacteriaceae</taxon>
        <taxon>Pedobacter</taxon>
    </lineage>
</organism>
<dbReference type="STRING" id="1826909.A5893_03480"/>
<dbReference type="GO" id="GO:0017004">
    <property type="term" value="P:cytochrome complex assembly"/>
    <property type="evidence" value="ECO:0007669"/>
    <property type="project" value="UniProtKB-KW"/>
</dbReference>
<dbReference type="EMBL" id="LWHJ01000011">
    <property type="protein sequence ID" value="OAQ42190.1"/>
    <property type="molecule type" value="Genomic_DNA"/>
</dbReference>
<dbReference type="Proteomes" id="UP000078459">
    <property type="component" value="Unassembled WGS sequence"/>
</dbReference>
<gene>
    <name evidence="6" type="ORF">A5893_03480</name>
</gene>
<dbReference type="GO" id="GO:0030313">
    <property type="term" value="C:cell envelope"/>
    <property type="evidence" value="ECO:0007669"/>
    <property type="project" value="UniProtKB-SubCell"/>
</dbReference>
<accession>A0A179DN42</accession>
<evidence type="ECO:0000259" key="5">
    <source>
        <dbReference type="PROSITE" id="PS51352"/>
    </source>
</evidence>
<dbReference type="PANTHER" id="PTHR42852">
    <property type="entry name" value="THIOL:DISULFIDE INTERCHANGE PROTEIN DSBE"/>
    <property type="match status" value="1"/>
</dbReference>
<dbReference type="OrthoDB" id="743079at2"/>
<evidence type="ECO:0000256" key="3">
    <source>
        <dbReference type="ARBA" id="ARBA00023157"/>
    </source>
</evidence>
<comment type="subcellular location">
    <subcellularLocation>
        <location evidence="1">Cell envelope</location>
    </subcellularLocation>
</comment>
<evidence type="ECO:0000256" key="4">
    <source>
        <dbReference type="ARBA" id="ARBA00023284"/>
    </source>
</evidence>
<dbReference type="SUPFAM" id="SSF52833">
    <property type="entry name" value="Thioredoxin-like"/>
    <property type="match status" value="1"/>
</dbReference>
<dbReference type="PROSITE" id="PS51352">
    <property type="entry name" value="THIOREDOXIN_2"/>
    <property type="match status" value="1"/>
</dbReference>